<evidence type="ECO:0000313" key="7">
    <source>
        <dbReference type="Proteomes" id="UP000789572"/>
    </source>
</evidence>
<accession>A0A9N8ZWV6</accession>
<gene>
    <name evidence="6" type="ORF">POCULU_LOCUS2983</name>
</gene>
<evidence type="ECO:0000259" key="5">
    <source>
        <dbReference type="Pfam" id="PF00828"/>
    </source>
</evidence>
<dbReference type="Pfam" id="PF00828">
    <property type="entry name" value="Ribosomal_L27A"/>
    <property type="match status" value="1"/>
</dbReference>
<sequence length="273" mass="30477">MNNHAFIITVQRPITLFKIPCRRYATVVLTQPRSRVGLGTISDNPKATRRRKRVGRGPSSGKGKTAGRGQKGAKSRPGKANPYPGFEGGQTPLTRLFPKRGFHNPNQKIYSVVNLDRLQNWIDRGRIDPSQPITIKELADTRCVRGVKDGVKLLGDGAEFFKSKIDIEVSKASKQAIEVVEGLGGTVTCRYFNRLALRVILHPEKFWRIPKFALPTKARDIAWYSDPTNRGYLADSVALETERDILRKEYAAKKQAKSSLSLAHSPINEKSAE</sequence>
<dbReference type="PANTHER" id="PTHR12934">
    <property type="entry name" value="50S RIBOSOMAL PROTEIN L15"/>
    <property type="match status" value="1"/>
</dbReference>
<dbReference type="OrthoDB" id="361383at2759"/>
<dbReference type="InterPro" id="IPR036227">
    <property type="entry name" value="Ribosomal_uL15/eL18_sf"/>
</dbReference>
<organism evidence="6 7">
    <name type="scientific">Paraglomus occultum</name>
    <dbReference type="NCBI Taxonomy" id="144539"/>
    <lineage>
        <taxon>Eukaryota</taxon>
        <taxon>Fungi</taxon>
        <taxon>Fungi incertae sedis</taxon>
        <taxon>Mucoromycota</taxon>
        <taxon>Glomeromycotina</taxon>
        <taxon>Glomeromycetes</taxon>
        <taxon>Paraglomerales</taxon>
        <taxon>Paraglomeraceae</taxon>
        <taxon>Paraglomus</taxon>
    </lineage>
</organism>
<dbReference type="InterPro" id="IPR030878">
    <property type="entry name" value="Ribosomal_uL15"/>
</dbReference>
<keyword evidence="3" id="KW-0687">Ribonucleoprotein</keyword>
<comment type="similarity">
    <text evidence="1">Belongs to the universal ribosomal protein uL15 family.</text>
</comment>
<dbReference type="FunFam" id="3.100.10.10:FF:000011">
    <property type="entry name" value="50S ribosomal subunit protein L15"/>
    <property type="match status" value="1"/>
</dbReference>
<dbReference type="Proteomes" id="UP000789572">
    <property type="component" value="Unassembled WGS sequence"/>
</dbReference>
<dbReference type="HAMAP" id="MF_01341">
    <property type="entry name" value="Ribosomal_uL15"/>
    <property type="match status" value="1"/>
</dbReference>
<name>A0A9N8ZWV6_9GLOM</name>
<dbReference type="GO" id="GO:0005762">
    <property type="term" value="C:mitochondrial large ribosomal subunit"/>
    <property type="evidence" value="ECO:0007669"/>
    <property type="project" value="TreeGrafter"/>
</dbReference>
<feature type="domain" description="Large ribosomal subunit protein uL15/eL18" evidence="5">
    <location>
        <begin position="112"/>
        <end position="188"/>
    </location>
</feature>
<evidence type="ECO:0000256" key="4">
    <source>
        <dbReference type="SAM" id="MobiDB-lite"/>
    </source>
</evidence>
<proteinExistence type="inferred from homology"/>
<reference evidence="6" key="1">
    <citation type="submission" date="2021-06" db="EMBL/GenBank/DDBJ databases">
        <authorList>
            <person name="Kallberg Y."/>
            <person name="Tangrot J."/>
            <person name="Rosling A."/>
        </authorList>
    </citation>
    <scope>NUCLEOTIDE SEQUENCE</scope>
    <source>
        <strain evidence="6">IA702</strain>
    </source>
</reference>
<dbReference type="SUPFAM" id="SSF52080">
    <property type="entry name" value="Ribosomal proteins L15p and L18e"/>
    <property type="match status" value="1"/>
</dbReference>
<dbReference type="GO" id="GO:0006412">
    <property type="term" value="P:translation"/>
    <property type="evidence" value="ECO:0007669"/>
    <property type="project" value="InterPro"/>
</dbReference>
<comment type="caution">
    <text evidence="6">The sequence shown here is derived from an EMBL/GenBank/DDBJ whole genome shotgun (WGS) entry which is preliminary data.</text>
</comment>
<dbReference type="InterPro" id="IPR021131">
    <property type="entry name" value="Ribosomal_uL15/eL18"/>
</dbReference>
<evidence type="ECO:0000256" key="1">
    <source>
        <dbReference type="ARBA" id="ARBA00007320"/>
    </source>
</evidence>
<keyword evidence="7" id="KW-1185">Reference proteome</keyword>
<feature type="compositionally biased region" description="Gly residues" evidence="4">
    <location>
        <begin position="58"/>
        <end position="70"/>
    </location>
</feature>
<dbReference type="NCBIfam" id="TIGR01071">
    <property type="entry name" value="rplO_bact"/>
    <property type="match status" value="1"/>
</dbReference>
<dbReference type="PANTHER" id="PTHR12934:SF11">
    <property type="entry name" value="LARGE RIBOSOMAL SUBUNIT PROTEIN UL15M"/>
    <property type="match status" value="1"/>
</dbReference>
<protein>
    <submittedName>
        <fullName evidence="6">3513_t:CDS:1</fullName>
    </submittedName>
</protein>
<dbReference type="InterPro" id="IPR005749">
    <property type="entry name" value="Ribosomal_uL15_bac-type"/>
</dbReference>
<feature type="region of interest" description="Disordered" evidence="4">
    <location>
        <begin position="253"/>
        <end position="273"/>
    </location>
</feature>
<evidence type="ECO:0000313" key="6">
    <source>
        <dbReference type="EMBL" id="CAG8509267.1"/>
    </source>
</evidence>
<feature type="region of interest" description="Disordered" evidence="4">
    <location>
        <begin position="36"/>
        <end position="98"/>
    </location>
</feature>
<dbReference type="GO" id="GO:0003735">
    <property type="term" value="F:structural constituent of ribosome"/>
    <property type="evidence" value="ECO:0007669"/>
    <property type="project" value="InterPro"/>
</dbReference>
<evidence type="ECO:0000256" key="3">
    <source>
        <dbReference type="ARBA" id="ARBA00023274"/>
    </source>
</evidence>
<dbReference type="EMBL" id="CAJVPJ010000306">
    <property type="protein sequence ID" value="CAG8509267.1"/>
    <property type="molecule type" value="Genomic_DNA"/>
</dbReference>
<evidence type="ECO:0000256" key="2">
    <source>
        <dbReference type="ARBA" id="ARBA00022980"/>
    </source>
</evidence>
<keyword evidence="2" id="KW-0689">Ribosomal protein</keyword>
<dbReference type="AlphaFoldDB" id="A0A9N8ZWV6"/>
<dbReference type="Gene3D" id="3.100.10.10">
    <property type="match status" value="1"/>
</dbReference>